<dbReference type="Proteomes" id="UP000198310">
    <property type="component" value="Unassembled WGS sequence"/>
</dbReference>
<dbReference type="EMBL" id="FZNS01000003">
    <property type="protein sequence ID" value="SNR54722.1"/>
    <property type="molecule type" value="Genomic_DNA"/>
</dbReference>
<evidence type="ECO:0000313" key="2">
    <source>
        <dbReference type="EMBL" id="SNR54722.1"/>
    </source>
</evidence>
<sequence>MLEQVNYSLSRYPRNLATANPPAKPAASSEGTMQLDRSRAAGKSGSGPIFYEVPAKAKGLKWVFRNSKSVFGLLKLVMLNLSKHSVPGAFYQNQTASSRKKSLSVCAERLFPKQVTDD</sequence>
<feature type="region of interest" description="Disordered" evidence="1">
    <location>
        <begin position="13"/>
        <end position="44"/>
    </location>
</feature>
<gene>
    <name evidence="2" type="ORF">SAMN06269173_103557</name>
</gene>
<protein>
    <submittedName>
        <fullName evidence="2">Uncharacterized protein</fullName>
    </submittedName>
</protein>
<evidence type="ECO:0000313" key="3">
    <source>
        <dbReference type="Proteomes" id="UP000198310"/>
    </source>
</evidence>
<dbReference type="AlphaFoldDB" id="A0A238X7X1"/>
<name>A0A238X7X1_9BACT</name>
<proteinExistence type="predicted"/>
<evidence type="ECO:0000256" key="1">
    <source>
        <dbReference type="SAM" id="MobiDB-lite"/>
    </source>
</evidence>
<organism evidence="2 3">
    <name type="scientific">Hymenobacter mucosus</name>
    <dbReference type="NCBI Taxonomy" id="1411120"/>
    <lineage>
        <taxon>Bacteria</taxon>
        <taxon>Pseudomonadati</taxon>
        <taxon>Bacteroidota</taxon>
        <taxon>Cytophagia</taxon>
        <taxon>Cytophagales</taxon>
        <taxon>Hymenobacteraceae</taxon>
        <taxon>Hymenobacter</taxon>
    </lineage>
</organism>
<reference evidence="3" key="1">
    <citation type="submission" date="2017-06" db="EMBL/GenBank/DDBJ databases">
        <authorList>
            <person name="Varghese N."/>
            <person name="Submissions S."/>
        </authorList>
    </citation>
    <scope>NUCLEOTIDE SEQUENCE [LARGE SCALE GENOMIC DNA]</scope>
    <source>
        <strain evidence="3">DSM 28041</strain>
    </source>
</reference>
<accession>A0A238X7X1</accession>
<dbReference type="RefSeq" id="WP_089332511.1">
    <property type="nucleotide sequence ID" value="NZ_FZNS01000003.1"/>
</dbReference>
<keyword evidence="3" id="KW-1185">Reference proteome</keyword>